<keyword evidence="1" id="KW-1133">Transmembrane helix</keyword>
<accession>Q21TR8</accession>
<name>Q21TR8_ALBFT</name>
<dbReference type="KEGG" id="rfr:Rfer_3126"/>
<dbReference type="Proteomes" id="UP000008332">
    <property type="component" value="Chromosome"/>
</dbReference>
<feature type="transmembrane region" description="Helical" evidence="1">
    <location>
        <begin position="46"/>
        <end position="70"/>
    </location>
</feature>
<dbReference type="STRING" id="338969.Rfer_3126"/>
<keyword evidence="1" id="KW-0472">Membrane</keyword>
<evidence type="ECO:0000313" key="3">
    <source>
        <dbReference type="Proteomes" id="UP000008332"/>
    </source>
</evidence>
<dbReference type="EMBL" id="CP000267">
    <property type="protein sequence ID" value="ABD70835.1"/>
    <property type="molecule type" value="Genomic_DNA"/>
</dbReference>
<keyword evidence="1" id="KW-0812">Transmembrane</keyword>
<protein>
    <submittedName>
        <fullName evidence="2">Uncharacterized protein</fullName>
    </submittedName>
</protein>
<dbReference type="HOGENOM" id="CLU_2466942_0_0_4"/>
<evidence type="ECO:0000313" key="2">
    <source>
        <dbReference type="EMBL" id="ABD70835.1"/>
    </source>
</evidence>
<keyword evidence="3" id="KW-1185">Reference proteome</keyword>
<organism evidence="2 3">
    <name type="scientific">Albidiferax ferrireducens (strain ATCC BAA-621 / DSM 15236 / T118)</name>
    <name type="common">Rhodoferax ferrireducens</name>
    <dbReference type="NCBI Taxonomy" id="338969"/>
    <lineage>
        <taxon>Bacteria</taxon>
        <taxon>Pseudomonadati</taxon>
        <taxon>Pseudomonadota</taxon>
        <taxon>Betaproteobacteria</taxon>
        <taxon>Burkholderiales</taxon>
        <taxon>Comamonadaceae</taxon>
        <taxon>Rhodoferax</taxon>
    </lineage>
</organism>
<reference evidence="3" key="1">
    <citation type="submission" date="2006-02" db="EMBL/GenBank/DDBJ databases">
        <title>Complete sequence of chromosome of Rhodoferax ferrireducens DSM 15236.</title>
        <authorList>
            <person name="Copeland A."/>
            <person name="Lucas S."/>
            <person name="Lapidus A."/>
            <person name="Barry K."/>
            <person name="Detter J.C."/>
            <person name="Glavina del Rio T."/>
            <person name="Hammon N."/>
            <person name="Israni S."/>
            <person name="Pitluck S."/>
            <person name="Brettin T."/>
            <person name="Bruce D."/>
            <person name="Han C."/>
            <person name="Tapia R."/>
            <person name="Gilna P."/>
            <person name="Kiss H."/>
            <person name="Schmutz J."/>
            <person name="Larimer F."/>
            <person name="Land M."/>
            <person name="Kyrpides N."/>
            <person name="Ivanova N."/>
            <person name="Richardson P."/>
        </authorList>
    </citation>
    <scope>NUCLEOTIDE SEQUENCE [LARGE SCALE GENOMIC DNA]</scope>
    <source>
        <strain evidence="3">ATCC BAA-621 / DSM 15236 / T118</strain>
    </source>
</reference>
<dbReference type="AlphaFoldDB" id="Q21TR8"/>
<proteinExistence type="predicted"/>
<gene>
    <name evidence="2" type="ordered locus">Rfer_3126</name>
</gene>
<evidence type="ECO:0000256" key="1">
    <source>
        <dbReference type="SAM" id="Phobius"/>
    </source>
</evidence>
<sequence length="88" mass="9659">MIAPTAQVAATVTRSLSNVADQGGCLAVYSRRMSPMARMLKLCSRLMAMVWRSSDLAELVAVLLVLVHWVGRDSLAGHVVDLRYMLKV</sequence>